<dbReference type="InParanoid" id="A0A2H3ENA7"/>
<keyword evidence="2" id="KW-1185">Reference proteome</keyword>
<sequence>MWIPSTIFFDALAAERQYNRLIDSPRTDSCTCSAGILTLLSYSRFHAAIGKQESSGPILSKDKHRNQAIVAIRDDGKVCGWDEWDACLGPRPTELPAKVNKSCITDCTVLVPLIHEMKRNFNRNHFQHRHTSSQALFEHDPASRISKYSSESPLGS</sequence>
<proteinExistence type="predicted"/>
<accession>A0A2H3ENA7</accession>
<reference evidence="2" key="1">
    <citation type="journal article" date="2017" name="Nat. Ecol. Evol.">
        <title>Genome expansion and lineage-specific genetic innovations in the forest pathogenic fungi Armillaria.</title>
        <authorList>
            <person name="Sipos G."/>
            <person name="Prasanna A.N."/>
            <person name="Walter M.C."/>
            <person name="O'Connor E."/>
            <person name="Balint B."/>
            <person name="Krizsan K."/>
            <person name="Kiss B."/>
            <person name="Hess J."/>
            <person name="Varga T."/>
            <person name="Slot J."/>
            <person name="Riley R."/>
            <person name="Boka B."/>
            <person name="Rigling D."/>
            <person name="Barry K."/>
            <person name="Lee J."/>
            <person name="Mihaltcheva S."/>
            <person name="LaButti K."/>
            <person name="Lipzen A."/>
            <person name="Waldron R."/>
            <person name="Moloney N.M."/>
            <person name="Sperisen C."/>
            <person name="Kredics L."/>
            <person name="Vagvoelgyi C."/>
            <person name="Patrignani A."/>
            <person name="Fitzpatrick D."/>
            <person name="Nagy I."/>
            <person name="Doyle S."/>
            <person name="Anderson J.B."/>
            <person name="Grigoriev I.V."/>
            <person name="Gueldener U."/>
            <person name="Muensterkoetter M."/>
            <person name="Nagy L.G."/>
        </authorList>
    </citation>
    <scope>NUCLEOTIDE SEQUENCE [LARGE SCALE GENOMIC DNA]</scope>
    <source>
        <strain evidence="2">Ar21-2</strain>
    </source>
</reference>
<dbReference type="AlphaFoldDB" id="A0A2H3ENA7"/>
<organism evidence="1 2">
    <name type="scientific">Armillaria gallica</name>
    <name type="common">Bulbous honey fungus</name>
    <name type="synonym">Armillaria bulbosa</name>
    <dbReference type="NCBI Taxonomy" id="47427"/>
    <lineage>
        <taxon>Eukaryota</taxon>
        <taxon>Fungi</taxon>
        <taxon>Dikarya</taxon>
        <taxon>Basidiomycota</taxon>
        <taxon>Agaricomycotina</taxon>
        <taxon>Agaricomycetes</taxon>
        <taxon>Agaricomycetidae</taxon>
        <taxon>Agaricales</taxon>
        <taxon>Marasmiineae</taxon>
        <taxon>Physalacriaceae</taxon>
        <taxon>Armillaria</taxon>
    </lineage>
</organism>
<protein>
    <submittedName>
        <fullName evidence="1">Uncharacterized protein</fullName>
    </submittedName>
</protein>
<evidence type="ECO:0000313" key="1">
    <source>
        <dbReference type="EMBL" id="PBL01364.1"/>
    </source>
</evidence>
<dbReference type="Proteomes" id="UP000217790">
    <property type="component" value="Unassembled WGS sequence"/>
</dbReference>
<name>A0A2H3ENA7_ARMGA</name>
<dbReference type="EMBL" id="KZ293646">
    <property type="protein sequence ID" value="PBL01364.1"/>
    <property type="molecule type" value="Genomic_DNA"/>
</dbReference>
<evidence type="ECO:0000313" key="2">
    <source>
        <dbReference type="Proteomes" id="UP000217790"/>
    </source>
</evidence>
<gene>
    <name evidence="1" type="ORF">ARMGADRAFT_423480</name>
</gene>